<evidence type="ECO:0000256" key="1">
    <source>
        <dbReference type="SAM" id="Phobius"/>
    </source>
</evidence>
<dbReference type="InterPro" id="IPR036673">
    <property type="entry name" value="Cyanovirin-N_sf"/>
</dbReference>
<reference evidence="4" key="1">
    <citation type="journal article" date="2019" name="Mol. Biol. Evol.">
        <title>Blast fungal genomes show frequent chromosomal changes, gene gains and losses, and effector gene turnover.</title>
        <authorList>
            <person name="Gomez Luciano L.B."/>
            <person name="Jason Tsai I."/>
            <person name="Chuma I."/>
            <person name="Tosa Y."/>
            <person name="Chen Y.H."/>
            <person name="Li J.Y."/>
            <person name="Li M.Y."/>
            <person name="Jade Lu M.Y."/>
            <person name="Nakayashiki H."/>
            <person name="Li W.H."/>
        </authorList>
    </citation>
    <scope>NUCLEOTIDE SEQUENCE</scope>
    <source>
        <strain evidence="4">NI907</strain>
    </source>
</reference>
<gene>
    <name evidence="4" type="ORF">PgNI_07742</name>
</gene>
<accession>A0A6P8B028</accession>
<dbReference type="InterPro" id="IPR011058">
    <property type="entry name" value="Cyanovirin-N"/>
</dbReference>
<reference evidence="4" key="3">
    <citation type="submission" date="2025-08" db="UniProtKB">
        <authorList>
            <consortium name="RefSeq"/>
        </authorList>
    </citation>
    <scope>IDENTIFICATION</scope>
    <source>
        <strain evidence="4">NI907</strain>
    </source>
</reference>
<feature type="transmembrane region" description="Helical" evidence="1">
    <location>
        <begin position="76"/>
        <end position="99"/>
    </location>
</feature>
<keyword evidence="1" id="KW-0472">Membrane</keyword>
<evidence type="ECO:0000313" key="4">
    <source>
        <dbReference type="RefSeq" id="XP_030980505.1"/>
    </source>
</evidence>
<dbReference type="GeneID" id="41962661"/>
<protein>
    <recommendedName>
        <fullName evidence="2">Cyanovirin-N domain-containing protein</fullName>
    </recommendedName>
</protein>
<dbReference type="Pfam" id="PF08881">
    <property type="entry name" value="CVNH"/>
    <property type="match status" value="1"/>
</dbReference>
<dbReference type="Gene3D" id="2.30.60.10">
    <property type="entry name" value="Cyanovirin-N"/>
    <property type="match status" value="1"/>
</dbReference>
<feature type="domain" description="Cyanovirin-N" evidence="2">
    <location>
        <begin position="126"/>
        <end position="244"/>
    </location>
</feature>
<dbReference type="KEGG" id="pgri:PgNI_07742"/>
<keyword evidence="1" id="KW-1133">Transmembrane helix</keyword>
<evidence type="ECO:0000259" key="2">
    <source>
        <dbReference type="Pfam" id="PF08881"/>
    </source>
</evidence>
<keyword evidence="3" id="KW-1185">Reference proteome</keyword>
<name>A0A6P8B028_PYRGI</name>
<sequence length="310" mass="33174">MAQSPPKESATNLHHRDAPNIPFLSALTQTDHEAGLAVEGLCFFPRRTEGITRRRREKQKPKQAKLPRVRMRITRALAPLGLLPLPAAAAAVAVVGIPLRGIETTASSAAVEPRQAGDGSIGNLKMCRDVSLVQSRPGQSLNDTLAATCNAGPAEYVNALDLNECLGVDPATLELGWARAGRLSSFCSGCELSENEWGGDRDDPHAHVAVGRVTFRCVCSDAGQDHSSSVRLDDGSVEGKDGVLTCRNGRRATAIRMNPDAPVRTEPGRCGLGLGDMGYMDCIPKLDNGKIIPIGDRNKFGSKFNDWRGD</sequence>
<reference evidence="4" key="2">
    <citation type="submission" date="2019-10" db="EMBL/GenBank/DDBJ databases">
        <authorList>
            <consortium name="NCBI Genome Project"/>
        </authorList>
    </citation>
    <scope>NUCLEOTIDE SEQUENCE</scope>
    <source>
        <strain evidence="4">NI907</strain>
    </source>
</reference>
<proteinExistence type="predicted"/>
<organism evidence="3 4">
    <name type="scientific">Pyricularia grisea</name>
    <name type="common">Crabgrass-specific blast fungus</name>
    <name type="synonym">Magnaporthe grisea</name>
    <dbReference type="NCBI Taxonomy" id="148305"/>
    <lineage>
        <taxon>Eukaryota</taxon>
        <taxon>Fungi</taxon>
        <taxon>Dikarya</taxon>
        <taxon>Ascomycota</taxon>
        <taxon>Pezizomycotina</taxon>
        <taxon>Sordariomycetes</taxon>
        <taxon>Sordariomycetidae</taxon>
        <taxon>Magnaporthales</taxon>
        <taxon>Pyriculariaceae</taxon>
        <taxon>Pyricularia</taxon>
    </lineage>
</organism>
<keyword evidence="1" id="KW-0812">Transmembrane</keyword>
<evidence type="ECO:0000313" key="3">
    <source>
        <dbReference type="Proteomes" id="UP000515153"/>
    </source>
</evidence>
<dbReference type="RefSeq" id="XP_030980505.1">
    <property type="nucleotide sequence ID" value="XM_031127752.1"/>
</dbReference>
<dbReference type="AlphaFoldDB" id="A0A6P8B028"/>
<dbReference type="Proteomes" id="UP000515153">
    <property type="component" value="Unplaced"/>
</dbReference>